<dbReference type="HAMAP" id="MF_01521">
    <property type="entry name" value="MntP_pump"/>
    <property type="match status" value="1"/>
</dbReference>
<evidence type="ECO:0000256" key="5">
    <source>
        <dbReference type="ARBA" id="ARBA00023065"/>
    </source>
</evidence>
<keyword evidence="7 8" id="KW-0464">Manganese</keyword>
<protein>
    <recommendedName>
        <fullName evidence="8">Putative manganese efflux pump MntP</fullName>
    </recommendedName>
</protein>
<feature type="transmembrane region" description="Helical" evidence="8">
    <location>
        <begin position="163"/>
        <end position="184"/>
    </location>
</feature>
<keyword evidence="5 8" id="KW-0406">Ion transport</keyword>
<sequence length="200" mass="20798">MSWAAVVSGCSLAMDAFAMSICVGACTVGSPWRPASRLGLACGTFQFFMPLLGWKLGMASARWFSFWDHWLAFGLLAFVGGGMVCDFLRGGEEECRDVTRSLRLLLTVALATSIDALAVGAGFGLTRLPVMPLAAVAGGVTAGACAAGTWLGRTAGAGLGRKMELLGGVLLILIGLNILATHLMEEWRMGTASVLPPSLG</sequence>
<evidence type="ECO:0000256" key="6">
    <source>
        <dbReference type="ARBA" id="ARBA00023136"/>
    </source>
</evidence>
<feature type="transmembrane region" description="Helical" evidence="8">
    <location>
        <begin position="130"/>
        <end position="151"/>
    </location>
</feature>
<dbReference type="PANTHER" id="PTHR35529:SF1">
    <property type="entry name" value="MANGANESE EFFLUX PUMP MNTP-RELATED"/>
    <property type="match status" value="1"/>
</dbReference>
<comment type="similarity">
    <text evidence="8">Belongs to the MntP (TC 9.B.29) family.</text>
</comment>
<evidence type="ECO:0000256" key="2">
    <source>
        <dbReference type="ARBA" id="ARBA00022475"/>
    </source>
</evidence>
<accession>A0AB94IYU8</accession>
<name>A0AB94IYU8_9BACT</name>
<feature type="transmembrane region" description="Helical" evidence="8">
    <location>
        <begin position="69"/>
        <end position="90"/>
    </location>
</feature>
<keyword evidence="3 8" id="KW-0812">Transmembrane</keyword>
<reference evidence="9 10" key="2">
    <citation type="submission" date="2010-03" db="EMBL/GenBank/DDBJ databases">
        <authorList>
            <person name="Pajon A."/>
        </authorList>
    </citation>
    <scope>NUCLEOTIDE SEQUENCE [LARGE SCALE GENOMIC DNA]</scope>
    <source>
        <strain evidence="9 10">SGP1</strain>
    </source>
</reference>
<gene>
    <name evidence="8" type="primary">mntP</name>
    <name evidence="9" type="ORF">SY1_21130</name>
</gene>
<dbReference type="PANTHER" id="PTHR35529">
    <property type="entry name" value="MANGANESE EFFLUX PUMP MNTP-RELATED"/>
    <property type="match status" value="1"/>
</dbReference>
<dbReference type="Proteomes" id="UP000008957">
    <property type="component" value="Chromosome"/>
</dbReference>
<reference evidence="10" key="1">
    <citation type="submission" date="2010-03" db="EMBL/GenBank/DDBJ databases">
        <title>The genome sequence of Synergistetes sp. SGP1.</title>
        <authorList>
            <consortium name="metaHIT consortium -- http://www.metahit.eu/"/>
            <person name="Pajon A."/>
            <person name="Turner K."/>
            <person name="Parkhill J."/>
            <person name="Wade W."/>
            <person name="Vartoukian S."/>
        </authorList>
    </citation>
    <scope>NUCLEOTIDE SEQUENCE [LARGE SCALE GENOMIC DNA]</scope>
    <source>
        <strain evidence="10">SGP1</strain>
    </source>
</reference>
<dbReference type="GO" id="GO:0005384">
    <property type="term" value="F:manganese ion transmembrane transporter activity"/>
    <property type="evidence" value="ECO:0007669"/>
    <property type="project" value="UniProtKB-UniRule"/>
</dbReference>
<keyword evidence="10" id="KW-1185">Reference proteome</keyword>
<dbReference type="GO" id="GO:0005886">
    <property type="term" value="C:plasma membrane"/>
    <property type="evidence" value="ECO:0007669"/>
    <property type="project" value="UniProtKB-SubCell"/>
</dbReference>
<organism evidence="9 10">
    <name type="scientific">Fretibacterium fastidiosum</name>
    <dbReference type="NCBI Taxonomy" id="651822"/>
    <lineage>
        <taxon>Bacteria</taxon>
        <taxon>Thermotogati</taxon>
        <taxon>Synergistota</taxon>
        <taxon>Synergistia</taxon>
        <taxon>Synergistales</taxon>
        <taxon>Aminobacteriaceae</taxon>
        <taxon>Fretibacterium</taxon>
    </lineage>
</organism>
<evidence type="ECO:0000313" key="10">
    <source>
        <dbReference type="Proteomes" id="UP000008957"/>
    </source>
</evidence>
<keyword evidence="1 8" id="KW-0813">Transport</keyword>
<dbReference type="InterPro" id="IPR003810">
    <property type="entry name" value="Mntp/YtaF"/>
</dbReference>
<evidence type="ECO:0000256" key="4">
    <source>
        <dbReference type="ARBA" id="ARBA00022989"/>
    </source>
</evidence>
<keyword evidence="6 8" id="KW-0472">Membrane</keyword>
<keyword evidence="4 8" id="KW-1133">Transmembrane helix</keyword>
<evidence type="ECO:0000256" key="1">
    <source>
        <dbReference type="ARBA" id="ARBA00022448"/>
    </source>
</evidence>
<evidence type="ECO:0000256" key="7">
    <source>
        <dbReference type="ARBA" id="ARBA00023211"/>
    </source>
</evidence>
<dbReference type="KEGG" id="sbr:SY1_21130"/>
<evidence type="ECO:0000256" key="3">
    <source>
        <dbReference type="ARBA" id="ARBA00022692"/>
    </source>
</evidence>
<comment type="subcellular location">
    <subcellularLocation>
        <location evidence="8">Cell membrane</location>
        <topology evidence="8">Multi-pass membrane protein</topology>
    </subcellularLocation>
</comment>
<dbReference type="AlphaFoldDB" id="A0AB94IYU8"/>
<proteinExistence type="inferred from homology"/>
<dbReference type="RefSeq" id="WP_015557011.1">
    <property type="nucleotide sequence ID" value="NC_021038.1"/>
</dbReference>
<feature type="transmembrane region" description="Helical" evidence="8">
    <location>
        <begin position="6"/>
        <end position="26"/>
    </location>
</feature>
<evidence type="ECO:0000313" key="9">
    <source>
        <dbReference type="EMBL" id="CBL28864.1"/>
    </source>
</evidence>
<feature type="transmembrane region" description="Helical" evidence="8">
    <location>
        <begin position="38"/>
        <end position="57"/>
    </location>
</feature>
<dbReference type="Pfam" id="PF02659">
    <property type="entry name" value="Mntp"/>
    <property type="match status" value="1"/>
</dbReference>
<evidence type="ECO:0000256" key="8">
    <source>
        <dbReference type="HAMAP-Rule" id="MF_01521"/>
    </source>
</evidence>
<feature type="transmembrane region" description="Helical" evidence="8">
    <location>
        <begin position="102"/>
        <end position="124"/>
    </location>
</feature>
<keyword evidence="2 8" id="KW-1003">Cell membrane</keyword>
<dbReference type="InterPro" id="IPR022929">
    <property type="entry name" value="Put_MntP"/>
</dbReference>
<comment type="function">
    <text evidence="8">Probably functions as a manganese efflux pump.</text>
</comment>
<dbReference type="EMBL" id="FP929056">
    <property type="protein sequence ID" value="CBL28864.1"/>
    <property type="molecule type" value="Genomic_DNA"/>
</dbReference>